<keyword evidence="7" id="KW-0597">Phosphoprotein</keyword>
<dbReference type="RefSeq" id="WP_014811738.1">
    <property type="nucleotide sequence ID" value="NC_018025.1"/>
</dbReference>
<dbReference type="HOGENOM" id="CLU_045401_1_1_7"/>
<keyword evidence="5 7" id="KW-0520">NAD</keyword>
<feature type="domain" description="Lactate/malate dehydrogenase N-terminal" evidence="10">
    <location>
        <begin position="1"/>
        <end position="141"/>
    </location>
</feature>
<comment type="similarity">
    <text evidence="2 7">Belongs to the LDH/MDH superfamily. LDH family.</text>
</comment>
<evidence type="ECO:0000256" key="2">
    <source>
        <dbReference type="ARBA" id="ARBA00006054"/>
    </source>
</evidence>
<comment type="subcellular location">
    <subcellularLocation>
        <location evidence="7">Cytoplasm</location>
    </subcellularLocation>
</comment>
<evidence type="ECO:0000313" key="12">
    <source>
        <dbReference type="EMBL" id="AFM26612.1"/>
    </source>
</evidence>
<feature type="binding site" evidence="7">
    <location>
        <position position="229"/>
    </location>
    <ligand>
        <name>substrate</name>
    </ligand>
</feature>
<feature type="binding site" evidence="7">
    <location>
        <begin position="117"/>
        <end position="120"/>
    </location>
    <ligand>
        <name>substrate</name>
    </ligand>
</feature>
<dbReference type="UniPathway" id="UPA00554">
    <property type="reaction ID" value="UER00611"/>
</dbReference>
<evidence type="ECO:0000256" key="4">
    <source>
        <dbReference type="ARBA" id="ARBA00023002"/>
    </source>
</evidence>
<feature type="active site" description="Proton acceptor" evidence="7 8">
    <location>
        <position position="175"/>
    </location>
</feature>
<dbReference type="InterPro" id="IPR036291">
    <property type="entry name" value="NAD(P)-bd_dom_sf"/>
</dbReference>
<feature type="binding site" evidence="9">
    <location>
        <position position="92"/>
    </location>
    <ligand>
        <name>NAD(+)</name>
        <dbReference type="ChEBI" id="CHEBI:57540"/>
    </ligand>
</feature>
<keyword evidence="13" id="KW-1185">Reference proteome</keyword>
<evidence type="ECO:0000256" key="8">
    <source>
        <dbReference type="PIRSR" id="PIRSR000102-1"/>
    </source>
</evidence>
<name>I4CAM1_DESTA</name>
<dbReference type="InterPro" id="IPR001557">
    <property type="entry name" value="L-lactate/malate_DH"/>
</dbReference>
<comment type="catalytic activity">
    <reaction evidence="6 7">
        <text>(S)-lactate + NAD(+) = pyruvate + NADH + H(+)</text>
        <dbReference type="Rhea" id="RHEA:23444"/>
        <dbReference type="ChEBI" id="CHEBI:15361"/>
        <dbReference type="ChEBI" id="CHEBI:15378"/>
        <dbReference type="ChEBI" id="CHEBI:16651"/>
        <dbReference type="ChEBI" id="CHEBI:57540"/>
        <dbReference type="ChEBI" id="CHEBI:57945"/>
        <dbReference type="EC" id="1.1.1.27"/>
    </reaction>
</comment>
<feature type="binding site" evidence="7 9">
    <location>
        <begin position="115"/>
        <end position="117"/>
    </location>
    <ligand>
        <name>NAD(+)</name>
        <dbReference type="ChEBI" id="CHEBI:57540"/>
    </ligand>
</feature>
<reference evidence="13" key="1">
    <citation type="submission" date="2012-06" db="EMBL/GenBank/DDBJ databases">
        <title>Complete sequence of chromosome of Desulfomonile tiedjei DSM 6799.</title>
        <authorList>
            <person name="Lucas S."/>
            <person name="Copeland A."/>
            <person name="Lapidus A."/>
            <person name="Glavina del Rio T."/>
            <person name="Dalin E."/>
            <person name="Tice H."/>
            <person name="Bruce D."/>
            <person name="Goodwin L."/>
            <person name="Pitluck S."/>
            <person name="Peters L."/>
            <person name="Ovchinnikova G."/>
            <person name="Zeytun A."/>
            <person name="Lu M."/>
            <person name="Kyrpides N."/>
            <person name="Mavromatis K."/>
            <person name="Ivanova N."/>
            <person name="Brettin T."/>
            <person name="Detter J.C."/>
            <person name="Han C."/>
            <person name="Larimer F."/>
            <person name="Land M."/>
            <person name="Hauser L."/>
            <person name="Markowitz V."/>
            <person name="Cheng J.-F."/>
            <person name="Hugenholtz P."/>
            <person name="Woyke T."/>
            <person name="Wu D."/>
            <person name="Spring S."/>
            <person name="Schroeder M."/>
            <person name="Brambilla E."/>
            <person name="Klenk H.-P."/>
            <person name="Eisen J.A."/>
        </authorList>
    </citation>
    <scope>NUCLEOTIDE SEQUENCE [LARGE SCALE GENOMIC DNA]</scope>
    <source>
        <strain evidence="13">ATCC 49306 / DSM 6799 / DCB-1</strain>
    </source>
</reference>
<dbReference type="PRINTS" id="PR00086">
    <property type="entry name" value="LLDHDRGNASE"/>
</dbReference>
<dbReference type="PIRSF" id="PIRSF000102">
    <property type="entry name" value="Lac_mal_DH"/>
    <property type="match status" value="1"/>
</dbReference>
<dbReference type="KEGG" id="dti:Desti_3970"/>
<protein>
    <recommendedName>
        <fullName evidence="3 7">L-lactate dehydrogenase</fullName>
        <shortName evidence="7">L-LDH</shortName>
        <ecNumber evidence="3 7">1.1.1.27</ecNumber>
    </recommendedName>
</protein>
<dbReference type="OrthoDB" id="9802969at2"/>
<dbReference type="NCBIfam" id="TIGR01771">
    <property type="entry name" value="L-LDH-NAD"/>
    <property type="match status" value="1"/>
</dbReference>
<keyword evidence="7" id="KW-0963">Cytoplasm</keyword>
<comment type="pathway">
    <text evidence="1 7">Fermentation; pyruvate fermentation to lactate; (S)-lactate from pyruvate: step 1/1.</text>
</comment>
<dbReference type="InterPro" id="IPR001236">
    <property type="entry name" value="Lactate/malate_DH_N"/>
</dbReference>
<proteinExistence type="inferred from homology"/>
<dbReference type="GO" id="GO:0005737">
    <property type="term" value="C:cytoplasm"/>
    <property type="evidence" value="ECO:0007669"/>
    <property type="project" value="UniProtKB-SubCell"/>
</dbReference>
<comment type="activity regulation">
    <text evidence="7">Allosterically activated by fructose 1,6-bisphosphate (FBP).</text>
</comment>
<comment type="caution">
    <text evidence="7">Lacks conserved residue(s) required for the propagation of feature annotation.</text>
</comment>
<dbReference type="CDD" id="cd05292">
    <property type="entry name" value="LDH_2"/>
    <property type="match status" value="1"/>
</dbReference>
<evidence type="ECO:0000256" key="5">
    <source>
        <dbReference type="ARBA" id="ARBA00023027"/>
    </source>
</evidence>
<dbReference type="GO" id="GO:0004459">
    <property type="term" value="F:L-lactate dehydrogenase (NAD+) activity"/>
    <property type="evidence" value="ECO:0007669"/>
    <property type="project" value="UniProtKB-UniRule"/>
</dbReference>
<evidence type="ECO:0000259" key="11">
    <source>
        <dbReference type="Pfam" id="PF02866"/>
    </source>
</evidence>
<dbReference type="Gene3D" id="3.40.50.720">
    <property type="entry name" value="NAD(P)-binding Rossmann-like Domain"/>
    <property type="match status" value="1"/>
</dbReference>
<evidence type="ECO:0000259" key="10">
    <source>
        <dbReference type="Pfam" id="PF00056"/>
    </source>
</evidence>
<sequence length="316" mass="34315">MKVGIVGSGLVGSTCAYAMVMKGVGTEIVLIDKNRNRAQAEAYDISHAVPFANRIRVTSGEYQNLKGSRVVIVGAGVGQKPGETRLELLKRNEDVFREVIPSILEHAPDALLLIVTNPVDVMTHFAWRFAEQHGVPPSKIMGSGTTLDTARFRSLLGIHFGVDPHHVHGYVIGEHGDSEVLTWSLLSVGALPLEEFCRVRCDVDKEIKETIEYRVKKAAYKIIEGKGATYYGIGGAVSHIVDVILNDYRAILTVSAKTPEIEGVTDVTISLPRLVGGEGILDTFPPPLDADEHNELRKSALVVKSAIDELDEAKAS</sequence>
<dbReference type="PROSITE" id="PS00064">
    <property type="entry name" value="L_LDH"/>
    <property type="match status" value="1"/>
</dbReference>
<evidence type="ECO:0000313" key="13">
    <source>
        <dbReference type="Proteomes" id="UP000006055"/>
    </source>
</evidence>
<gene>
    <name evidence="7" type="primary">ldh</name>
    <name evidence="12" type="ordered locus">Desti_3970</name>
</gene>
<dbReference type="InterPro" id="IPR022383">
    <property type="entry name" value="Lactate/malate_DH_C"/>
</dbReference>
<dbReference type="PATRIC" id="fig|706587.4.peg.4498"/>
<dbReference type="GO" id="GO:0006096">
    <property type="term" value="P:glycolytic process"/>
    <property type="evidence" value="ECO:0007669"/>
    <property type="project" value="UniProtKB-UniRule"/>
</dbReference>
<feature type="binding site" evidence="7">
    <location>
        <position position="11"/>
    </location>
    <ligand>
        <name>NAD(+)</name>
        <dbReference type="ChEBI" id="CHEBI:57540"/>
    </ligand>
</feature>
<feature type="binding site" evidence="7">
    <location>
        <position position="37"/>
    </location>
    <ligand>
        <name>NAD(+)</name>
        <dbReference type="ChEBI" id="CHEBI:57540"/>
    </ligand>
</feature>
<accession>I4CAM1</accession>
<comment type="subunit">
    <text evidence="7">Homotetramer.</text>
</comment>
<evidence type="ECO:0000256" key="7">
    <source>
        <dbReference type="HAMAP-Rule" id="MF_00488"/>
    </source>
</evidence>
<feature type="binding site" evidence="7">
    <location>
        <position position="143"/>
    </location>
    <ligand>
        <name>NAD(+)</name>
        <dbReference type="ChEBI" id="CHEBI:57540"/>
    </ligand>
</feature>
<dbReference type="SUPFAM" id="SSF56327">
    <property type="entry name" value="LDH C-terminal domain-like"/>
    <property type="match status" value="1"/>
</dbReference>
<dbReference type="InterPro" id="IPR015955">
    <property type="entry name" value="Lactate_DH/Glyco_Ohase_4_C"/>
</dbReference>
<feature type="binding site" evidence="7 9">
    <location>
        <position position="32"/>
    </location>
    <ligand>
        <name>NAD(+)</name>
        <dbReference type="ChEBI" id="CHEBI:57540"/>
    </ligand>
</feature>
<dbReference type="SUPFAM" id="SSF51735">
    <property type="entry name" value="NAD(P)-binding Rossmann-fold domains"/>
    <property type="match status" value="1"/>
</dbReference>
<dbReference type="PANTHER" id="PTHR43128">
    <property type="entry name" value="L-2-HYDROXYCARBOXYLATE DEHYDROGENASE (NAD(P)(+))"/>
    <property type="match status" value="1"/>
</dbReference>
<feature type="binding site" evidence="7">
    <location>
        <position position="85"/>
    </location>
    <ligand>
        <name>substrate</name>
    </ligand>
</feature>
<organism evidence="12 13">
    <name type="scientific">Desulfomonile tiedjei (strain ATCC 49306 / DSM 6799 / DCB-1)</name>
    <dbReference type="NCBI Taxonomy" id="706587"/>
    <lineage>
        <taxon>Bacteria</taxon>
        <taxon>Pseudomonadati</taxon>
        <taxon>Thermodesulfobacteriota</taxon>
        <taxon>Desulfomonilia</taxon>
        <taxon>Desulfomonilales</taxon>
        <taxon>Desulfomonilaceae</taxon>
        <taxon>Desulfomonile</taxon>
    </lineage>
</organism>
<comment type="function">
    <text evidence="7">Catalyzes the conversion of lactate to pyruvate.</text>
</comment>
<feature type="binding site" evidence="7">
    <location>
        <position position="79"/>
    </location>
    <ligand>
        <name>substrate</name>
    </ligand>
</feature>
<feature type="binding site" evidence="7">
    <location>
        <position position="62"/>
    </location>
    <ligand>
        <name>NAD(+)</name>
        <dbReference type="ChEBI" id="CHEBI:57540"/>
    </ligand>
</feature>
<feature type="domain" description="Lactate/malate dehydrogenase C-terminal" evidence="11">
    <location>
        <begin position="145"/>
        <end position="310"/>
    </location>
</feature>
<dbReference type="AlphaFoldDB" id="I4CAM1"/>
<feature type="binding site" evidence="7">
    <location>
        <position position="168"/>
    </location>
    <ligand>
        <name>beta-D-fructose 1,6-bisphosphate</name>
        <dbReference type="ChEBI" id="CHEBI:32966"/>
        <note>allosteric activator</note>
    </ligand>
</feature>
<dbReference type="PANTHER" id="PTHR43128:SF16">
    <property type="entry name" value="L-LACTATE DEHYDROGENASE"/>
    <property type="match status" value="1"/>
</dbReference>
<dbReference type="eggNOG" id="COG0039">
    <property type="taxonomic scope" value="Bacteria"/>
</dbReference>
<evidence type="ECO:0000256" key="6">
    <source>
        <dbReference type="ARBA" id="ARBA00049258"/>
    </source>
</evidence>
<feature type="binding site" evidence="7">
    <location>
        <begin position="148"/>
        <end position="151"/>
    </location>
    <ligand>
        <name>substrate</name>
    </ligand>
</feature>
<dbReference type="Proteomes" id="UP000006055">
    <property type="component" value="Chromosome"/>
</dbReference>
<feature type="modified residue" description="Phosphotyrosine" evidence="7">
    <location>
        <position position="220"/>
    </location>
</feature>
<keyword evidence="7" id="KW-0021">Allosteric enzyme</keyword>
<dbReference type="EC" id="1.1.1.27" evidence="3 7"/>
<dbReference type="STRING" id="706587.Desti_3970"/>
<dbReference type="Pfam" id="PF00056">
    <property type="entry name" value="Ldh_1_N"/>
    <property type="match status" value="1"/>
</dbReference>
<dbReference type="GO" id="GO:0006089">
    <property type="term" value="P:lactate metabolic process"/>
    <property type="evidence" value="ECO:0007669"/>
    <property type="project" value="TreeGrafter"/>
</dbReference>
<dbReference type="EMBL" id="CP003360">
    <property type="protein sequence ID" value="AFM26612.1"/>
    <property type="molecule type" value="Genomic_DNA"/>
</dbReference>
<feature type="binding site" evidence="7">
    <location>
        <begin position="76"/>
        <end position="77"/>
    </location>
    <ligand>
        <name>NAD(+)</name>
        <dbReference type="ChEBI" id="CHEBI:57540"/>
    </ligand>
</feature>
<evidence type="ECO:0000256" key="3">
    <source>
        <dbReference type="ARBA" id="ARBA00012967"/>
    </source>
</evidence>
<dbReference type="Gene3D" id="3.90.110.10">
    <property type="entry name" value="Lactate dehydrogenase/glycoside hydrolase, family 4, C-terminal"/>
    <property type="match status" value="1"/>
</dbReference>
<feature type="binding site" evidence="9">
    <location>
        <begin position="7"/>
        <end position="12"/>
    </location>
    <ligand>
        <name>NAD(+)</name>
        <dbReference type="ChEBI" id="CHEBI:57540"/>
    </ligand>
</feature>
<dbReference type="InterPro" id="IPR018177">
    <property type="entry name" value="L-lactate_DH_AS"/>
</dbReference>
<evidence type="ECO:0000256" key="9">
    <source>
        <dbReference type="PIRSR" id="PIRSR000102-3"/>
    </source>
</evidence>
<feature type="binding site" evidence="7">
    <location>
        <position position="153"/>
    </location>
    <ligand>
        <name>beta-D-fructose 1,6-bisphosphate</name>
        <dbReference type="ChEBI" id="CHEBI:32966"/>
        <note>allosteric activator</note>
    </ligand>
</feature>
<keyword evidence="4 7" id="KW-0560">Oxidoreductase</keyword>
<evidence type="ECO:0000256" key="1">
    <source>
        <dbReference type="ARBA" id="ARBA00004843"/>
    </source>
</evidence>
<dbReference type="HAMAP" id="MF_00488">
    <property type="entry name" value="Lactate_dehydrog"/>
    <property type="match status" value="1"/>
</dbReference>
<dbReference type="InterPro" id="IPR011304">
    <property type="entry name" value="L-lactate_DH"/>
</dbReference>
<dbReference type="Pfam" id="PF02866">
    <property type="entry name" value="Ldh_1_C"/>
    <property type="match status" value="1"/>
</dbReference>